<feature type="region of interest" description="Disordered" evidence="1">
    <location>
        <begin position="36"/>
        <end position="59"/>
    </location>
</feature>
<reference evidence="4 5" key="1">
    <citation type="submission" date="2019-09" db="EMBL/GenBank/DDBJ databases">
        <title>Bird 10,000 Genomes (B10K) Project - Family phase.</title>
        <authorList>
            <person name="Zhang G."/>
        </authorList>
    </citation>
    <scope>NUCLEOTIDE SEQUENCE [LARGE SCALE GENOMIC DNA]</scope>
    <source>
        <strain evidence="4">B10K-DU-002-23</strain>
        <tissue evidence="4">Muscle</tissue>
    </source>
</reference>
<dbReference type="PANTHER" id="PTHR14689">
    <property type="entry name" value="PHORBOL-ESTER_DAG-TYPE DOMAIN-CONTAINING PROTEIN"/>
    <property type="match status" value="1"/>
</dbReference>
<feature type="domain" description="DUF4211" evidence="3">
    <location>
        <begin position="119"/>
        <end position="281"/>
    </location>
</feature>
<feature type="compositionally biased region" description="Basic and acidic residues" evidence="1">
    <location>
        <begin position="133"/>
        <end position="143"/>
    </location>
</feature>
<name>A0A7L1LT57_BOMGA</name>
<feature type="non-terminal residue" evidence="4">
    <location>
        <position position="373"/>
    </location>
</feature>
<dbReference type="OrthoDB" id="21499at2759"/>
<sequence>GKRKRLSTSVMYDSDESEGSDILVRKVFAKRRCIMDDDESSEEQQPDKTCSTENVSTRRKQQVFAKLKELVRQSKAQRSCSSANCEDSNSEASVEEEPFCQLPLIPSEGSETDSGSIKDFVVEEDDDDDDTDNTEHVKSENQPHQKQPNPSNSELLACHVPQLFHCDHFVHFKRIVKAFLINAIDDSFLSSLYDGTRQKRYAQDMLLSLHYLDNRFIQPRLENLICRSRWKDRYKERVDCYPDVHISLQSTKNMSCQACEMKRYCKFKVLLSGRLYNSKTLEVDDFMSNDKQVLQVGLVCANRTRVYHNLKHFKYKLHMACSLVAESDGAEDEPVKDTVERLFSHLEESGWIQKRYSDLEDYMDDADNFQEEK</sequence>
<organism evidence="4 5">
    <name type="scientific">Bombycilla garrulus</name>
    <name type="common">Bohemian waxwing</name>
    <name type="synonym">Lanius garrulus</name>
    <dbReference type="NCBI Taxonomy" id="125297"/>
    <lineage>
        <taxon>Eukaryota</taxon>
        <taxon>Metazoa</taxon>
        <taxon>Chordata</taxon>
        <taxon>Craniata</taxon>
        <taxon>Vertebrata</taxon>
        <taxon>Euteleostomi</taxon>
        <taxon>Archelosauria</taxon>
        <taxon>Archosauria</taxon>
        <taxon>Dinosauria</taxon>
        <taxon>Saurischia</taxon>
        <taxon>Theropoda</taxon>
        <taxon>Coelurosauria</taxon>
        <taxon>Aves</taxon>
        <taxon>Neognathae</taxon>
        <taxon>Neoaves</taxon>
        <taxon>Telluraves</taxon>
        <taxon>Australaves</taxon>
        <taxon>Passeriformes</taxon>
        <taxon>Bombycillidae</taxon>
        <taxon>Bombycilla</taxon>
    </lineage>
</organism>
<feature type="compositionally biased region" description="Acidic residues" evidence="1">
    <location>
        <begin position="123"/>
        <end position="132"/>
    </location>
</feature>
<dbReference type="Proteomes" id="UP000532545">
    <property type="component" value="Unassembled WGS sequence"/>
</dbReference>
<dbReference type="Pfam" id="PF13926">
    <property type="entry name" value="DUF4211"/>
    <property type="match status" value="1"/>
</dbReference>
<evidence type="ECO:0000256" key="1">
    <source>
        <dbReference type="SAM" id="MobiDB-lite"/>
    </source>
</evidence>
<evidence type="ECO:0000313" key="4">
    <source>
        <dbReference type="EMBL" id="NXN77617.1"/>
    </source>
</evidence>
<dbReference type="InterPro" id="IPR025451">
    <property type="entry name" value="DUF4211"/>
</dbReference>
<feature type="non-terminal residue" evidence="4">
    <location>
        <position position="1"/>
    </location>
</feature>
<dbReference type="EMBL" id="VXBU01000910">
    <property type="protein sequence ID" value="NXN77617.1"/>
    <property type="molecule type" value="Genomic_DNA"/>
</dbReference>
<evidence type="ECO:0000313" key="5">
    <source>
        <dbReference type="Proteomes" id="UP000532545"/>
    </source>
</evidence>
<dbReference type="GO" id="GO:0005634">
    <property type="term" value="C:nucleus"/>
    <property type="evidence" value="ECO:0007669"/>
    <property type="project" value="TreeGrafter"/>
</dbReference>
<protein>
    <submittedName>
        <fullName evidence="4">CCD82 protein</fullName>
    </submittedName>
</protein>
<accession>A0A7L1LT57</accession>
<dbReference type="PANTHER" id="PTHR14689:SF0">
    <property type="entry name" value="COILED-COIL DOMAIN-CONTAINING PROTEIN 82"/>
    <property type="match status" value="1"/>
</dbReference>
<feature type="region of interest" description="Disordered" evidence="1">
    <location>
        <begin position="123"/>
        <end position="152"/>
    </location>
</feature>
<evidence type="ECO:0000259" key="2">
    <source>
        <dbReference type="Pfam" id="PF13846"/>
    </source>
</evidence>
<gene>
    <name evidence="4" type="primary">Ccdc82</name>
    <name evidence="4" type="ORF">BOMGAR_R03710</name>
</gene>
<dbReference type="Pfam" id="PF13846">
    <property type="entry name" value="DUF4196"/>
    <property type="match status" value="1"/>
</dbReference>
<evidence type="ECO:0000259" key="3">
    <source>
        <dbReference type="Pfam" id="PF13926"/>
    </source>
</evidence>
<proteinExistence type="predicted"/>
<dbReference type="InterPro" id="IPR025244">
    <property type="entry name" value="CCDC82"/>
</dbReference>
<keyword evidence="5" id="KW-1185">Reference proteome</keyword>
<dbReference type="AlphaFoldDB" id="A0A7L1LT57"/>
<feature type="domain" description="Coiled-coil" evidence="2">
    <location>
        <begin position="1"/>
        <end position="60"/>
    </location>
</feature>
<comment type="caution">
    <text evidence="4">The sequence shown here is derived from an EMBL/GenBank/DDBJ whole genome shotgun (WGS) entry which is preliminary data.</text>
</comment>